<evidence type="ECO:0000313" key="4">
    <source>
        <dbReference type="EMBL" id="RSL33699.1"/>
    </source>
</evidence>
<sequence length="385" mass="42858">MQHSTKREGLYLQHIWRRFFIIFLIYFSVFAFINEAEALPSYDQVKSLDVYFFDVGHGDSTLLVSDDKKTAMLIDGGRPDKGEVIVKTLKQAGIEKLEWVVATHPDLDHIGGLIDVLDELEVENVLDSGRTHTTNTYKEYIKTIKEQNINFFVAEEGENLQTSLADVKILNGYSDSKVQNESSIVLHVTYKGDSLLLTGDATVETEKDMMSDYSVEADVLKVAHHGSATSSNDSFIQAVHPQIAILPFDKKNEFGHPNAEVVKRLRRSGASLYSTHQSGPVYIALTGVGLHTFNSVWKGNGELYPKAIPKIKPSSPNKGELESLIFINGATVKELQQLPDIGPMVASFIVEYRTKHGSFKKAEDLLKVNGIGRATLEKIRPHIIA</sequence>
<protein>
    <submittedName>
        <fullName evidence="4">MBL fold metallo-hydrolase</fullName>
    </submittedName>
</protein>
<name>A0A428N613_9BACI</name>
<dbReference type="GO" id="GO:0006281">
    <property type="term" value="P:DNA repair"/>
    <property type="evidence" value="ECO:0007669"/>
    <property type="project" value="InterPro"/>
</dbReference>
<feature type="domain" description="Helix-hairpin-helix DNA-binding motif class 1" evidence="2">
    <location>
        <begin position="363"/>
        <end position="382"/>
    </location>
</feature>
<dbReference type="InterPro" id="IPR004509">
    <property type="entry name" value="Competence_ComEA_HhH"/>
</dbReference>
<proteinExistence type="predicted"/>
<feature type="transmembrane region" description="Helical" evidence="1">
    <location>
        <begin position="15"/>
        <end position="33"/>
    </location>
</feature>
<evidence type="ECO:0000313" key="5">
    <source>
        <dbReference type="Proteomes" id="UP000275076"/>
    </source>
</evidence>
<dbReference type="SUPFAM" id="SSF47781">
    <property type="entry name" value="RuvA domain 2-like"/>
    <property type="match status" value="1"/>
</dbReference>
<keyword evidence="1" id="KW-1133">Transmembrane helix</keyword>
<dbReference type="NCBIfam" id="TIGR00426">
    <property type="entry name" value="competence protein ComEA helix-hairpin-helix repeat region"/>
    <property type="match status" value="1"/>
</dbReference>
<dbReference type="SUPFAM" id="SSF56281">
    <property type="entry name" value="Metallo-hydrolase/oxidoreductase"/>
    <property type="match status" value="1"/>
</dbReference>
<reference evidence="4 5" key="1">
    <citation type="submission" date="2018-10" db="EMBL/GenBank/DDBJ databases">
        <title>Draft genome sequence of Bacillus salarius IM0101, isolated from a hypersaline soil in Inner Mongolia, China.</title>
        <authorList>
            <person name="Yamprayoonswat W."/>
            <person name="Boonvisut S."/>
            <person name="Jumpathong W."/>
            <person name="Sittihan S."/>
            <person name="Ruangsuj P."/>
            <person name="Wanthongcharoen S."/>
            <person name="Thongpramul N."/>
            <person name="Pimmason S."/>
            <person name="Yu B."/>
            <person name="Yasawong M."/>
        </authorList>
    </citation>
    <scope>NUCLEOTIDE SEQUENCE [LARGE SCALE GENOMIC DNA]</scope>
    <source>
        <strain evidence="4 5">IM0101</strain>
    </source>
</reference>
<dbReference type="InterPro" id="IPR035681">
    <property type="entry name" value="ComA-like_MBL"/>
</dbReference>
<dbReference type="CDD" id="cd07731">
    <property type="entry name" value="ComA-like_MBL-fold"/>
    <property type="match status" value="1"/>
</dbReference>
<dbReference type="Pfam" id="PF12836">
    <property type="entry name" value="HHH_3"/>
    <property type="match status" value="1"/>
</dbReference>
<dbReference type="InterPro" id="IPR010994">
    <property type="entry name" value="RuvA_2-like"/>
</dbReference>
<evidence type="ECO:0000259" key="3">
    <source>
        <dbReference type="SMART" id="SM00849"/>
    </source>
</evidence>
<dbReference type="SMART" id="SM00278">
    <property type="entry name" value="HhH1"/>
    <property type="match status" value="2"/>
</dbReference>
<accession>A0A428N613</accession>
<dbReference type="EMBL" id="RBVX01000006">
    <property type="protein sequence ID" value="RSL33699.1"/>
    <property type="molecule type" value="Genomic_DNA"/>
</dbReference>
<dbReference type="Pfam" id="PF00753">
    <property type="entry name" value="Lactamase_B"/>
    <property type="match status" value="1"/>
</dbReference>
<dbReference type="PANTHER" id="PTHR30619:SF7">
    <property type="entry name" value="BETA-LACTAMASE DOMAIN PROTEIN"/>
    <property type="match status" value="1"/>
</dbReference>
<keyword evidence="4" id="KW-0378">Hydrolase</keyword>
<organism evidence="4 5">
    <name type="scientific">Salibacterium salarium</name>
    <dbReference type="NCBI Taxonomy" id="284579"/>
    <lineage>
        <taxon>Bacteria</taxon>
        <taxon>Bacillati</taxon>
        <taxon>Bacillota</taxon>
        <taxon>Bacilli</taxon>
        <taxon>Bacillales</taxon>
        <taxon>Bacillaceae</taxon>
    </lineage>
</organism>
<evidence type="ECO:0000256" key="1">
    <source>
        <dbReference type="SAM" id="Phobius"/>
    </source>
</evidence>
<keyword evidence="5" id="KW-1185">Reference proteome</keyword>
<dbReference type="InterPro" id="IPR052159">
    <property type="entry name" value="Competence_DNA_uptake"/>
</dbReference>
<dbReference type="GO" id="GO:0016787">
    <property type="term" value="F:hydrolase activity"/>
    <property type="evidence" value="ECO:0007669"/>
    <property type="project" value="UniProtKB-KW"/>
</dbReference>
<keyword evidence="1" id="KW-0812">Transmembrane</keyword>
<dbReference type="Gene3D" id="3.60.15.10">
    <property type="entry name" value="Ribonuclease Z/Hydroxyacylglutathione hydrolase-like"/>
    <property type="match status" value="1"/>
</dbReference>
<evidence type="ECO:0000259" key="2">
    <source>
        <dbReference type="SMART" id="SM00278"/>
    </source>
</evidence>
<dbReference type="Proteomes" id="UP000275076">
    <property type="component" value="Unassembled WGS sequence"/>
</dbReference>
<dbReference type="Gene3D" id="1.10.150.280">
    <property type="entry name" value="AF1531-like domain"/>
    <property type="match status" value="1"/>
</dbReference>
<dbReference type="InterPro" id="IPR036866">
    <property type="entry name" value="RibonucZ/Hydroxyglut_hydro"/>
</dbReference>
<dbReference type="GO" id="GO:0003677">
    <property type="term" value="F:DNA binding"/>
    <property type="evidence" value="ECO:0007669"/>
    <property type="project" value="InterPro"/>
</dbReference>
<dbReference type="AlphaFoldDB" id="A0A428N613"/>
<dbReference type="SMART" id="SM00849">
    <property type="entry name" value="Lactamase_B"/>
    <property type="match status" value="1"/>
</dbReference>
<dbReference type="InterPro" id="IPR003583">
    <property type="entry name" value="Hlx-hairpin-Hlx_DNA-bd_motif"/>
</dbReference>
<gene>
    <name evidence="4" type="ORF">D7Z54_08355</name>
</gene>
<comment type="caution">
    <text evidence="4">The sequence shown here is derived from an EMBL/GenBank/DDBJ whole genome shotgun (WGS) entry which is preliminary data.</text>
</comment>
<keyword evidence="1" id="KW-0472">Membrane</keyword>
<dbReference type="InterPro" id="IPR001279">
    <property type="entry name" value="Metallo-B-lactamas"/>
</dbReference>
<feature type="domain" description="Metallo-beta-lactamase" evidence="3">
    <location>
        <begin position="58"/>
        <end position="249"/>
    </location>
</feature>
<dbReference type="PANTHER" id="PTHR30619">
    <property type="entry name" value="DNA INTERNALIZATION/COMPETENCE PROTEIN COMEC/REC2"/>
    <property type="match status" value="1"/>
</dbReference>
<feature type="domain" description="Helix-hairpin-helix DNA-binding motif class 1" evidence="2">
    <location>
        <begin position="333"/>
        <end position="352"/>
    </location>
</feature>